<evidence type="ECO:0000313" key="2">
    <source>
        <dbReference type="Proteomes" id="UP000033358"/>
    </source>
</evidence>
<protein>
    <recommendedName>
        <fullName evidence="3">HTH cro/C1-type domain-containing protein</fullName>
    </recommendedName>
</protein>
<dbReference type="AlphaFoldDB" id="A0A0F5MNE0"/>
<gene>
    <name evidence="1" type="ORF">SZ25_00571</name>
</gene>
<organism evidence="1 2">
    <name type="scientific">Candidatus Arcanibacter lacustris</name>
    <dbReference type="NCBI Taxonomy" id="1607817"/>
    <lineage>
        <taxon>Bacteria</taxon>
        <taxon>Pseudomonadati</taxon>
        <taxon>Pseudomonadota</taxon>
        <taxon>Alphaproteobacteria</taxon>
        <taxon>Rickettsiales</taxon>
        <taxon>Candidatus Arcanibacter</taxon>
    </lineage>
</organism>
<dbReference type="Proteomes" id="UP000033358">
    <property type="component" value="Unassembled WGS sequence"/>
</dbReference>
<reference evidence="1 2" key="1">
    <citation type="submission" date="2015-02" db="EMBL/GenBank/DDBJ databases">
        <title>Single cell genomics of a rare environmental alphaproteobacterium provides unique insights into Rickettsiaceae evolution.</title>
        <authorList>
            <person name="Martijn J."/>
            <person name="Schulz F."/>
            <person name="Zaremba-Niedzwiedzka K."/>
            <person name="Viklund J."/>
            <person name="Stepanauskas R."/>
            <person name="Andersson S.G.E."/>
            <person name="Horn M."/>
            <person name="Guy L."/>
            <person name="Ettema T.J.G."/>
        </authorList>
    </citation>
    <scope>NUCLEOTIDE SEQUENCE [LARGE SCALE GENOMIC DNA]</scope>
    <source>
        <strain evidence="1 2">SCGC AAA041-L04</strain>
    </source>
</reference>
<name>A0A0F5MNE0_9RICK</name>
<proteinExistence type="predicted"/>
<dbReference type="EMBL" id="JYHA01000089">
    <property type="protein sequence ID" value="KKB96333.1"/>
    <property type="molecule type" value="Genomic_DNA"/>
</dbReference>
<comment type="caution">
    <text evidence="1">The sequence shown here is derived from an EMBL/GenBank/DDBJ whole genome shotgun (WGS) entry which is preliminary data.</text>
</comment>
<sequence>MDILTALCNLDGILRERGLKYDDLIAMGLDESKLDKLINANKMAVLPEVADILECNIYSLLNHRAS</sequence>
<accession>A0A0F5MNE0</accession>
<evidence type="ECO:0008006" key="3">
    <source>
        <dbReference type="Google" id="ProtNLM"/>
    </source>
</evidence>
<evidence type="ECO:0000313" key="1">
    <source>
        <dbReference type="EMBL" id="KKB96333.1"/>
    </source>
</evidence>
<keyword evidence="2" id="KW-1185">Reference proteome</keyword>